<evidence type="ECO:0000313" key="3">
    <source>
        <dbReference type="Proteomes" id="UP000321181"/>
    </source>
</evidence>
<feature type="region of interest" description="Disordered" evidence="1">
    <location>
        <begin position="113"/>
        <end position="148"/>
    </location>
</feature>
<evidence type="ECO:0000313" key="2">
    <source>
        <dbReference type="EMBL" id="GEO33560.1"/>
    </source>
</evidence>
<dbReference type="Proteomes" id="UP000321181">
    <property type="component" value="Unassembled WGS sequence"/>
</dbReference>
<reference evidence="2 3" key="1">
    <citation type="submission" date="2019-07" db="EMBL/GenBank/DDBJ databases">
        <title>Whole genome shotgun sequence of Cellulomonas aerilata NBRC 106308.</title>
        <authorList>
            <person name="Hosoyama A."/>
            <person name="Uohara A."/>
            <person name="Ohji S."/>
            <person name="Ichikawa N."/>
        </authorList>
    </citation>
    <scope>NUCLEOTIDE SEQUENCE [LARGE SCALE GENOMIC DNA]</scope>
    <source>
        <strain evidence="2 3">NBRC 106308</strain>
    </source>
</reference>
<accession>A0A512DBE6</accession>
<name>A0A512DBE6_9CELL</name>
<proteinExistence type="predicted"/>
<protein>
    <submittedName>
        <fullName evidence="2">Uncharacterized protein</fullName>
    </submittedName>
</protein>
<dbReference type="EMBL" id="BJYY01000010">
    <property type="protein sequence ID" value="GEO33560.1"/>
    <property type="molecule type" value="Genomic_DNA"/>
</dbReference>
<sequence>MLRRYRAVNGAQGRGRGEVGTRPPDASTAEGAPGVDDGHDPAVTLPRPARAAATVVAVSALVACTSAAPEPDAEPTPSSSATPAVTPAHDVADDVAAADPAAVLLAAAAEPLDSSVLPPGFHDEDSVEVDDGTDAVSTMYGGPDGPTGPTIWLHTDIGRDYTTDRQAGVTWTVETGFADGYAVRSAEGGDDFAFVDIDAEGAVDASVQLVARDVPIEDLRGTALRMLSAADGSAPDTERSPVARRSAGTKDAPPSRAEPCRPRRLPLR</sequence>
<organism evidence="2 3">
    <name type="scientific">Cellulomonas aerilata</name>
    <dbReference type="NCBI Taxonomy" id="515326"/>
    <lineage>
        <taxon>Bacteria</taxon>
        <taxon>Bacillati</taxon>
        <taxon>Actinomycetota</taxon>
        <taxon>Actinomycetes</taxon>
        <taxon>Micrococcales</taxon>
        <taxon>Cellulomonadaceae</taxon>
        <taxon>Cellulomonas</taxon>
    </lineage>
</organism>
<comment type="caution">
    <text evidence="2">The sequence shown here is derived from an EMBL/GenBank/DDBJ whole genome shotgun (WGS) entry which is preliminary data.</text>
</comment>
<keyword evidence="3" id="KW-1185">Reference proteome</keyword>
<feature type="region of interest" description="Disordered" evidence="1">
    <location>
        <begin position="227"/>
        <end position="268"/>
    </location>
</feature>
<gene>
    <name evidence="2" type="ORF">CAE01nite_12850</name>
</gene>
<dbReference type="AlphaFoldDB" id="A0A512DBE6"/>
<evidence type="ECO:0000256" key="1">
    <source>
        <dbReference type="SAM" id="MobiDB-lite"/>
    </source>
</evidence>
<feature type="region of interest" description="Disordered" evidence="1">
    <location>
        <begin position="68"/>
        <end position="87"/>
    </location>
</feature>
<feature type="region of interest" description="Disordered" evidence="1">
    <location>
        <begin position="1"/>
        <end position="40"/>
    </location>
</feature>